<protein>
    <submittedName>
        <fullName evidence="1">Uncharacterized protein</fullName>
    </submittedName>
</protein>
<evidence type="ECO:0000313" key="2">
    <source>
        <dbReference type="Proteomes" id="UP000594638"/>
    </source>
</evidence>
<proteinExistence type="predicted"/>
<dbReference type="Proteomes" id="UP000594638">
    <property type="component" value="Unassembled WGS sequence"/>
</dbReference>
<dbReference type="Gramene" id="OE9A118325T1">
    <property type="protein sequence ID" value="OE9A118325C1"/>
    <property type="gene ID" value="OE9A118325"/>
</dbReference>
<comment type="caution">
    <text evidence="1">The sequence shown here is derived from an EMBL/GenBank/DDBJ whole genome shotgun (WGS) entry which is preliminary data.</text>
</comment>
<evidence type="ECO:0000313" key="1">
    <source>
        <dbReference type="EMBL" id="CAA3001134.1"/>
    </source>
</evidence>
<gene>
    <name evidence="1" type="ORF">OLEA9_A118325</name>
</gene>
<sequence>MVIVGSGCFDVLERDFYLAIHAAYYGPEIESMELLPDLFEAEERSIDSIPKVLYLVSGRRVAVATRIPSICSGGKQDEDPEDQIHVYLAAYEDSNRAIGSRISLGTITGLGTSPEEGSCYIYNNSGMKTHVIMKHRTLLLYRLFPAESSQNPKLDSTWDVGVRFGEISILILIDFLNFRNQGLFPIQRGGASSNEQWLSHSNSGLNTCTGKNLEIKLQFVNAYVVEPVCPEAGSINIIRSGWYVETFGRDEEGRTVPSHRRVHPAMYLLALAYRTLDIENARRRKLTVKGIVVAKMFGVLNWCERLV</sequence>
<keyword evidence="2" id="KW-1185">Reference proteome</keyword>
<dbReference type="PANTHER" id="PTHR45286:SF1">
    <property type="entry name" value="CHAPERONE DNAJ-DOMAIN SUPERFAMILY PROTEIN"/>
    <property type="match status" value="1"/>
</dbReference>
<name>A0A8S0T859_OLEEU</name>
<dbReference type="EMBL" id="CACTIH010005736">
    <property type="protein sequence ID" value="CAA3001134.1"/>
    <property type="molecule type" value="Genomic_DNA"/>
</dbReference>
<dbReference type="OrthoDB" id="445556at2759"/>
<reference evidence="1 2" key="1">
    <citation type="submission" date="2019-12" db="EMBL/GenBank/DDBJ databases">
        <authorList>
            <person name="Alioto T."/>
            <person name="Alioto T."/>
            <person name="Gomez Garrido J."/>
        </authorList>
    </citation>
    <scope>NUCLEOTIDE SEQUENCE [LARGE SCALE GENOMIC DNA]</scope>
</reference>
<accession>A0A8S0T859</accession>
<dbReference type="PANTHER" id="PTHR45286">
    <property type="entry name" value="CHAPERONE DNAJ-DOMAIN SUPERFAMILY PROTEIN"/>
    <property type="match status" value="1"/>
</dbReference>
<organism evidence="1 2">
    <name type="scientific">Olea europaea subsp. europaea</name>
    <dbReference type="NCBI Taxonomy" id="158383"/>
    <lineage>
        <taxon>Eukaryota</taxon>
        <taxon>Viridiplantae</taxon>
        <taxon>Streptophyta</taxon>
        <taxon>Embryophyta</taxon>
        <taxon>Tracheophyta</taxon>
        <taxon>Spermatophyta</taxon>
        <taxon>Magnoliopsida</taxon>
        <taxon>eudicotyledons</taxon>
        <taxon>Gunneridae</taxon>
        <taxon>Pentapetalae</taxon>
        <taxon>asterids</taxon>
        <taxon>lamiids</taxon>
        <taxon>Lamiales</taxon>
        <taxon>Oleaceae</taxon>
        <taxon>Oleeae</taxon>
        <taxon>Olea</taxon>
    </lineage>
</organism>
<dbReference type="AlphaFoldDB" id="A0A8S0T859"/>